<dbReference type="Proteomes" id="UP000191144">
    <property type="component" value="Chromosome G"/>
</dbReference>
<accession>A0A1G4K4T6</accession>
<keyword evidence="5 7" id="KW-0539">Nucleus</keyword>
<evidence type="ECO:0000313" key="8">
    <source>
        <dbReference type="EMBL" id="SCU98800.1"/>
    </source>
</evidence>
<dbReference type="GO" id="GO:0000776">
    <property type="term" value="C:kinetochore"/>
    <property type="evidence" value="ECO:0007669"/>
    <property type="project" value="UniProtKB-KW"/>
</dbReference>
<keyword evidence="3 7" id="KW-0995">Kinetochore</keyword>
<dbReference type="Pfam" id="PF17097">
    <property type="entry name" value="Kre28"/>
    <property type="match status" value="1"/>
</dbReference>
<dbReference type="EMBL" id="LT598484">
    <property type="protein sequence ID" value="SCU98800.1"/>
    <property type="molecule type" value="Genomic_DNA"/>
</dbReference>
<feature type="coiled-coil region" evidence="7">
    <location>
        <begin position="136"/>
        <end position="163"/>
    </location>
</feature>
<gene>
    <name evidence="7" type="primary">KRE28</name>
    <name evidence="8" type="ORF">LAME_0G00606G</name>
</gene>
<keyword evidence="2 7" id="KW-0158">Chromosome</keyword>
<comment type="subcellular location">
    <subcellularLocation>
        <location evidence="7">Nucleus</location>
    </subcellularLocation>
    <subcellularLocation>
        <location evidence="7">Chromosome</location>
        <location evidence="7">Centromere</location>
        <location evidence="7">Kinetochore</location>
    </subcellularLocation>
</comment>
<evidence type="ECO:0000313" key="9">
    <source>
        <dbReference type="Proteomes" id="UP000191144"/>
    </source>
</evidence>
<dbReference type="AlphaFoldDB" id="A0A1G4K4T6"/>
<evidence type="ECO:0000256" key="2">
    <source>
        <dbReference type="ARBA" id="ARBA00022454"/>
    </source>
</evidence>
<keyword evidence="4 7" id="KW-0175">Coiled coil</keyword>
<organism evidence="8 9">
    <name type="scientific">Lachancea meyersii CBS 8951</name>
    <dbReference type="NCBI Taxonomy" id="1266667"/>
    <lineage>
        <taxon>Eukaryota</taxon>
        <taxon>Fungi</taxon>
        <taxon>Dikarya</taxon>
        <taxon>Ascomycota</taxon>
        <taxon>Saccharomycotina</taxon>
        <taxon>Saccharomycetes</taxon>
        <taxon>Saccharomycetales</taxon>
        <taxon>Saccharomycetaceae</taxon>
        <taxon>Lachancea</taxon>
    </lineage>
</organism>
<keyword evidence="9" id="KW-1185">Reference proteome</keyword>
<reference evidence="9" key="1">
    <citation type="submission" date="2016-03" db="EMBL/GenBank/DDBJ databases">
        <authorList>
            <person name="Devillers Hugo."/>
        </authorList>
    </citation>
    <scope>NUCLEOTIDE SEQUENCE [LARGE SCALE GENOMIC DNA]</scope>
</reference>
<evidence type="ECO:0000256" key="5">
    <source>
        <dbReference type="ARBA" id="ARBA00023242"/>
    </source>
</evidence>
<comment type="function">
    <text evidence="7">Acts as a component of the outer kinetochore KNL1 complex that facilitates microtubule-kinetochore interactions and the spindle assembly checkpoint. Kinetochores, consisting of a centromere-associated inner segment and a microtubule-contacting outer segment, play a crucial role in chromosome segregation by mediating the physical connection between centromeric DNA and spindle microtubules. The outer kinetochore is made up of the ten-subunit KMN network, comprising the MIS12, NDC80 and KNL1 complexes, and auxiliary microtubule-associated components; together they connect the outer kinetochore with the inner kinetochore, bind microtubules, and mediate interactions with mitotic checkpoint proteins that delay anaphase until chromosomes are bioriented on the spindle.</text>
</comment>
<evidence type="ECO:0000256" key="3">
    <source>
        <dbReference type="ARBA" id="ARBA00022838"/>
    </source>
</evidence>
<keyword evidence="6 7" id="KW-0137">Centromere</keyword>
<evidence type="ECO:0000256" key="4">
    <source>
        <dbReference type="ARBA" id="ARBA00023054"/>
    </source>
</evidence>
<evidence type="ECO:0000256" key="1">
    <source>
        <dbReference type="ARBA" id="ARBA00006965"/>
    </source>
</evidence>
<proteinExistence type="inferred from homology"/>
<evidence type="ECO:0000256" key="7">
    <source>
        <dbReference type="RuleBase" id="RU362143"/>
    </source>
</evidence>
<protein>
    <recommendedName>
        <fullName evidence="7">Spindle pole body component KRE28</fullName>
    </recommendedName>
</protein>
<evidence type="ECO:0000256" key="6">
    <source>
        <dbReference type="ARBA" id="ARBA00023328"/>
    </source>
</evidence>
<dbReference type="InterPro" id="IPR031361">
    <property type="entry name" value="Kre28"/>
</dbReference>
<comment type="similarity">
    <text evidence="1 7">Belongs to the KRE28 family.</text>
</comment>
<name>A0A1G4K4T6_9SACH</name>
<dbReference type="OrthoDB" id="4065660at2759"/>
<dbReference type="GO" id="GO:0005634">
    <property type="term" value="C:nucleus"/>
    <property type="evidence" value="ECO:0007669"/>
    <property type="project" value="UniProtKB-SubCell"/>
</dbReference>
<sequence>MEDGRVTKGLASRLGTVEEETTNLSEQVLQDQETHYCETVEQLKRSTQQLVEDNEFLFEAVPQGAEIDPKNISSHIADLSQFMDRLKNTHLEQEMLDNFLRYTIPSGDISQQISSSQDEIYVSLEKDVQHLRDEVITELDSEVEQLRAEIGETSQKIADQREVVNELCLNTGELVDECRVLLEELEKSGDLNVAESEKAGNHNDVSDAASPGATIQQLQSIKEKIQEKRHLEQQMGHLESTKTSLGAILSSSSEQDEKRSVKSYKAYQALIEYWQSEFINQDIRNLEIFPKSNRCQFTYHNVEVVVSLGDMGISKIDLYGSSIPPENLETARRHANKKYFHETPLHIQFNNVLNIIKENATSV</sequence>